<dbReference type="Proteomes" id="UP000254866">
    <property type="component" value="Unassembled WGS sequence"/>
</dbReference>
<dbReference type="EMBL" id="NPIC01000011">
    <property type="protein sequence ID" value="RDL31870.1"/>
    <property type="molecule type" value="Genomic_DNA"/>
</dbReference>
<reference evidence="1 2" key="1">
    <citation type="journal article" date="2018" name="IMA Fungus">
        <title>IMA Genome-F 9: Draft genome sequence of Annulohypoxylon stygium, Aspergillus mulundensis, Berkeleyomyces basicola (syn. Thielaviopsis basicola), Ceratocystis smalleyi, two Cercospora beticola strains, Coleophoma cylindrospora, Fusarium fracticaudum, Phialophora cf. hyalina, and Morchella septimelata.</title>
        <authorList>
            <person name="Wingfield B.D."/>
            <person name="Bills G.F."/>
            <person name="Dong Y."/>
            <person name="Huang W."/>
            <person name="Nel W.J."/>
            <person name="Swalarsk-Parry B.S."/>
            <person name="Vaghefi N."/>
            <person name="Wilken P.M."/>
            <person name="An Z."/>
            <person name="de Beer Z.W."/>
            <person name="De Vos L."/>
            <person name="Chen L."/>
            <person name="Duong T.A."/>
            <person name="Gao Y."/>
            <person name="Hammerbacher A."/>
            <person name="Kikkert J.R."/>
            <person name="Li Y."/>
            <person name="Li H."/>
            <person name="Li K."/>
            <person name="Li Q."/>
            <person name="Liu X."/>
            <person name="Ma X."/>
            <person name="Naidoo K."/>
            <person name="Pethybridge S.J."/>
            <person name="Sun J."/>
            <person name="Steenkamp E.T."/>
            <person name="van der Nest M.A."/>
            <person name="van Wyk S."/>
            <person name="Wingfield M.J."/>
            <person name="Xiong C."/>
            <person name="Yue Q."/>
            <person name="Zhang X."/>
        </authorList>
    </citation>
    <scope>NUCLEOTIDE SEQUENCE [LARGE SCALE GENOMIC DNA]</scope>
    <source>
        <strain evidence="1 2">BP 5553</strain>
    </source>
</reference>
<dbReference type="AlphaFoldDB" id="A0A370TC87"/>
<evidence type="ECO:0000313" key="2">
    <source>
        <dbReference type="Proteomes" id="UP000254866"/>
    </source>
</evidence>
<organism evidence="1 2">
    <name type="scientific">Venustampulla echinocandica</name>
    <dbReference type="NCBI Taxonomy" id="2656787"/>
    <lineage>
        <taxon>Eukaryota</taxon>
        <taxon>Fungi</taxon>
        <taxon>Dikarya</taxon>
        <taxon>Ascomycota</taxon>
        <taxon>Pezizomycotina</taxon>
        <taxon>Leotiomycetes</taxon>
        <taxon>Helotiales</taxon>
        <taxon>Pleuroascaceae</taxon>
        <taxon>Venustampulla</taxon>
    </lineage>
</organism>
<proteinExistence type="predicted"/>
<accession>A0A370TC87</accession>
<gene>
    <name evidence="1" type="ORF">BP5553_09272</name>
</gene>
<dbReference type="STRING" id="2656787.A0A370TC87"/>
<protein>
    <submittedName>
        <fullName evidence="1">Uncharacterized protein</fullName>
    </submittedName>
</protein>
<name>A0A370TC87_9HELO</name>
<sequence>MIPKAATTPFLEDSTDIASKALRERGFGEDNVAEWAWILSGKGPDEMLERLISIPSATPTFVVLQILQRDILKVMTLKRIIVYVWEHIITRAQDNVLEASVSDPEMKPGSSRFRQSPELDDATFMTIISHLLYHTRRIWPTAMPCISHMVGPYMYSVLARNDCGSKVLDARLHRRFCRVYNAVMHLLTLPASIDPLKSMAHNWSAQKVVLALGDEFEPSLLPDEDSYRAVIHVMAALGKSEKESKVSTLRSRSWPPWRVAQDGMDAQRSPEEDMSRVAMAIARKRGSGYVGTPSQDEALRIFGGQEFDGTPTIHTRKLVKMRSGRRNGPLDTSKLDSKQWAARIEATRDVREAWSAFSEYHDLGGRPTMAMYSAMFTKLAFEGARIGRTVSYEAAPGDGKEVLPVADDNFSTSYKLHHQPPALDDLYDQMIDSGIRPSGQCLIQLLGHASSVQQGLRYLRDSKLIDGATVASLSGNSSASKSSGALRKVPTPVFSAWISLLCRFAPQLRADRDGSDGEAQSFDRAMAIKEKPRSGSFQALSHAADLLKQRHTTSRPAWYALFHALARRNAIIARDETDDAQNDVLAWQVLAAALRDFHKCGLELDPRGFQIICDGFCKAVLASKSAMEHGEAVLDDVLLLKAEFTKISTSEPGPYQIPRLFHSLGGVHLHAYVRVLGVTEDWYEMIMVLEWMVHHHEELNSSAQLARNGARHIRQVLVAMKVFLGGTGYECDAQRLAETVENWDGWPEDFEAEQYLERWRNAGRSAQ</sequence>
<dbReference type="OrthoDB" id="410701at2759"/>
<evidence type="ECO:0000313" key="1">
    <source>
        <dbReference type="EMBL" id="RDL31870.1"/>
    </source>
</evidence>
<comment type="caution">
    <text evidence="1">The sequence shown here is derived from an EMBL/GenBank/DDBJ whole genome shotgun (WGS) entry which is preliminary data.</text>
</comment>
<dbReference type="GeneID" id="43602121"/>
<keyword evidence="2" id="KW-1185">Reference proteome</keyword>
<dbReference type="RefSeq" id="XP_031865802.1">
    <property type="nucleotide sequence ID" value="XM_032017895.1"/>
</dbReference>